<dbReference type="Proteomes" id="UP001430356">
    <property type="component" value="Unassembled WGS sequence"/>
</dbReference>
<feature type="compositionally biased region" description="Low complexity" evidence="2">
    <location>
        <begin position="31"/>
        <end position="41"/>
    </location>
</feature>
<feature type="compositionally biased region" description="Low complexity" evidence="2">
    <location>
        <begin position="124"/>
        <end position="138"/>
    </location>
</feature>
<dbReference type="AlphaFoldDB" id="A0AAW0EY19"/>
<evidence type="ECO:0000256" key="2">
    <source>
        <dbReference type="SAM" id="MobiDB-lite"/>
    </source>
</evidence>
<feature type="region of interest" description="Disordered" evidence="2">
    <location>
        <begin position="618"/>
        <end position="675"/>
    </location>
</feature>
<keyword evidence="4" id="KW-1185">Reference proteome</keyword>
<evidence type="ECO:0000313" key="3">
    <source>
        <dbReference type="EMBL" id="KAK7198883.1"/>
    </source>
</evidence>
<feature type="compositionally biased region" description="Polar residues" evidence="2">
    <location>
        <begin position="111"/>
        <end position="123"/>
    </location>
</feature>
<feature type="compositionally biased region" description="Low complexity" evidence="2">
    <location>
        <begin position="1"/>
        <end position="17"/>
    </location>
</feature>
<protein>
    <recommendedName>
        <fullName evidence="5">200 kDa antigen p200</fullName>
    </recommendedName>
</protein>
<evidence type="ECO:0000256" key="1">
    <source>
        <dbReference type="SAM" id="Coils"/>
    </source>
</evidence>
<dbReference type="EMBL" id="JAECZO010000185">
    <property type="protein sequence ID" value="KAK7198883.1"/>
    <property type="molecule type" value="Genomic_DNA"/>
</dbReference>
<accession>A0AAW0EY19</accession>
<feature type="region of interest" description="Disordered" evidence="2">
    <location>
        <begin position="111"/>
        <end position="192"/>
    </location>
</feature>
<reference evidence="3 4" key="1">
    <citation type="journal article" date="2021" name="MBio">
        <title>A New Model Trypanosomatid, Novymonas esmeraldas: Genomic Perception of Its 'Candidatus Pandoraea novymonadis' Endosymbiont.</title>
        <authorList>
            <person name="Zakharova A."/>
            <person name="Saura A."/>
            <person name="Butenko A."/>
            <person name="Podesvova L."/>
            <person name="Warmusova S."/>
            <person name="Kostygov A.Y."/>
            <person name="Nenarokova A."/>
            <person name="Lukes J."/>
            <person name="Opperdoes F.R."/>
            <person name="Yurchenko V."/>
        </authorList>
    </citation>
    <scope>NUCLEOTIDE SEQUENCE [LARGE SCALE GENOMIC DNA]</scope>
    <source>
        <strain evidence="3 4">E262AT.01</strain>
    </source>
</reference>
<feature type="coiled-coil region" evidence="1">
    <location>
        <begin position="792"/>
        <end position="847"/>
    </location>
</feature>
<feature type="region of interest" description="Disordered" evidence="2">
    <location>
        <begin position="1"/>
        <end position="45"/>
    </location>
</feature>
<gene>
    <name evidence="3" type="ORF">NESM_000854800</name>
</gene>
<evidence type="ECO:0000313" key="4">
    <source>
        <dbReference type="Proteomes" id="UP001430356"/>
    </source>
</evidence>
<feature type="compositionally biased region" description="Basic residues" evidence="2">
    <location>
        <begin position="271"/>
        <end position="282"/>
    </location>
</feature>
<feature type="region of interest" description="Disordered" evidence="2">
    <location>
        <begin position="257"/>
        <end position="301"/>
    </location>
</feature>
<feature type="compositionally biased region" description="Low complexity" evidence="2">
    <location>
        <begin position="643"/>
        <end position="660"/>
    </location>
</feature>
<name>A0AAW0EY19_9TRYP</name>
<proteinExistence type="predicted"/>
<sequence length="863" mass="91975">MQNAPSPAAEPATTSSTVEDSTTAADVNGVSSSAAAATSASLGADGLPPSVSVTVAAGGPQPGSPLLSTTAALLVNGVVDDPCRDEAAADRTAPLPSLLLTKDSAAAASVSFTPESSSMAHSQTTNTTTTMTNTAAPTVRRSGGQTSFALLSPLRFPTPAPTTSSTRRSTSRSHGGGLDHVAGRRSSRQRLSLAARATAAAAAAAAAAASPATATRRDHFSGGGGISYENFFFHSEDAASFGIGTVGLYAARAKPVAGAGSAPPITASAMHQHHHHHRRHGQRGAPHPPSAPPSCGGSPPSTSGAGGAGACYYTPACYTSPAVDGVTAWEQRQAGYQQWRRDNLAGTTYQRLSRPSGAPGEVAGEATGTAAAAAEGPNGVPSLCDLVFPSALYTAEERHRIEHRRLRAIQAERAARSSSRVQEQKAYDNAVLDQRTRKLQGEAVDLPDSYLRATYPDSSTLTGYAELLTSGGGGKSSTFPGPHRSAAASRYLANPLRVVKDHHRAVTQHRTAMQQARLDREAQHLEAAERQRHDISVQLADCQARESTHMATWMEGRLHVSRAREKERHERQEMMHRAVDRLNRSAQTHERAVYAMYATQEAATKSAHQQELRTRVIAARPGSRNGAPTSQRLGAAPPPSRPPSAAAAPTSAAGQDAQHAAPPPPPLPTVPRQAAEAVRPITPAVPPSQVVGPTSTSFFNELKQWTYAFPSPNTIPVNGADAAHRRAWKAELNEAQLQFNREATQRQRDDIPRRVQEARDKAFEGNWQQAQHERHEKRDLATRRADHTHADVEAATAVRVGVQEEVQRAQQQRQVQAAERFNETQFLRQQSRQREMLLRTYEAEELQQLRTAVSSASAATTRV</sequence>
<comment type="caution">
    <text evidence="3">The sequence shown here is derived from an EMBL/GenBank/DDBJ whole genome shotgun (WGS) entry which is preliminary data.</text>
</comment>
<organism evidence="3 4">
    <name type="scientific">Novymonas esmeraldas</name>
    <dbReference type="NCBI Taxonomy" id="1808958"/>
    <lineage>
        <taxon>Eukaryota</taxon>
        <taxon>Discoba</taxon>
        <taxon>Euglenozoa</taxon>
        <taxon>Kinetoplastea</taxon>
        <taxon>Metakinetoplastina</taxon>
        <taxon>Trypanosomatida</taxon>
        <taxon>Trypanosomatidae</taxon>
        <taxon>Novymonas</taxon>
    </lineage>
</organism>
<evidence type="ECO:0008006" key="5">
    <source>
        <dbReference type="Google" id="ProtNLM"/>
    </source>
</evidence>
<keyword evidence="1" id="KW-0175">Coiled coil</keyword>